<name>A0A3N4RF06_9ACTN</name>
<feature type="transmembrane region" description="Helical" evidence="1">
    <location>
        <begin position="124"/>
        <end position="149"/>
    </location>
</feature>
<dbReference type="EMBL" id="RKQG01000001">
    <property type="protein sequence ID" value="RPE31902.1"/>
    <property type="molecule type" value="Genomic_DNA"/>
</dbReference>
<keyword evidence="1" id="KW-0812">Transmembrane</keyword>
<feature type="transmembrane region" description="Helical" evidence="1">
    <location>
        <begin position="40"/>
        <end position="57"/>
    </location>
</feature>
<keyword evidence="1" id="KW-1133">Transmembrane helix</keyword>
<evidence type="ECO:0000256" key="1">
    <source>
        <dbReference type="SAM" id="Phobius"/>
    </source>
</evidence>
<accession>A0A3N4RF06</accession>
<feature type="transmembrane region" description="Helical" evidence="1">
    <location>
        <begin position="12"/>
        <end position="33"/>
    </location>
</feature>
<proteinExistence type="predicted"/>
<dbReference type="AlphaFoldDB" id="A0A3N4RF06"/>
<feature type="transmembrane region" description="Helical" evidence="1">
    <location>
        <begin position="63"/>
        <end position="82"/>
    </location>
</feature>
<reference evidence="2 3" key="1">
    <citation type="submission" date="2018-11" db="EMBL/GenBank/DDBJ databases">
        <title>Sequencing the genomes of 1000 actinobacteria strains.</title>
        <authorList>
            <person name="Klenk H.-P."/>
        </authorList>
    </citation>
    <scope>NUCLEOTIDE SEQUENCE [LARGE SCALE GENOMIC DNA]</scope>
    <source>
        <strain evidence="2 3">DSM 44781</strain>
    </source>
</reference>
<keyword evidence="3" id="KW-1185">Reference proteome</keyword>
<sequence>MLPAMDVTGWRGVRAAVFAALSVLLPIGARLLVTGRPMPIDLALAASAVAFAGAWALSSVERGYWAIAALLLPLQLACNALFNLGQSTCPPGASGGSGWQVLACGGGSIQPGLLGSAQPVADGLSALTGLGALVLLVVHLVLALAAAWWLRCGEAAVFDLLRALAVTVRSLLLPALARLLAPAGIPGVPLPPTPAFELRGPQDALLACSPLRGPPVPAGAR</sequence>
<organism evidence="2 3">
    <name type="scientific">Kitasatospora cineracea</name>
    <dbReference type="NCBI Taxonomy" id="88074"/>
    <lineage>
        <taxon>Bacteria</taxon>
        <taxon>Bacillati</taxon>
        <taxon>Actinomycetota</taxon>
        <taxon>Actinomycetes</taxon>
        <taxon>Kitasatosporales</taxon>
        <taxon>Streptomycetaceae</taxon>
        <taxon>Kitasatospora</taxon>
    </lineage>
</organism>
<evidence type="ECO:0000313" key="3">
    <source>
        <dbReference type="Proteomes" id="UP000266906"/>
    </source>
</evidence>
<dbReference type="Proteomes" id="UP000266906">
    <property type="component" value="Unassembled WGS sequence"/>
</dbReference>
<protein>
    <submittedName>
        <fullName evidence="2">Uncharacterized protein</fullName>
    </submittedName>
</protein>
<keyword evidence="1" id="KW-0472">Membrane</keyword>
<comment type="caution">
    <text evidence="2">The sequence shown here is derived from an EMBL/GenBank/DDBJ whole genome shotgun (WGS) entry which is preliminary data.</text>
</comment>
<gene>
    <name evidence="2" type="ORF">EDD38_0143</name>
</gene>
<evidence type="ECO:0000313" key="2">
    <source>
        <dbReference type="EMBL" id="RPE31902.1"/>
    </source>
</evidence>